<reference evidence="2 3" key="1">
    <citation type="submission" date="2020-08" db="EMBL/GenBank/DDBJ databases">
        <title>Novel species isolated from subtropical streams in China.</title>
        <authorList>
            <person name="Lu H."/>
        </authorList>
    </citation>
    <scope>NUCLEOTIDE SEQUENCE [LARGE SCALE GENOMIC DNA]</scope>
    <source>
        <strain evidence="2 3">FT31W</strain>
    </source>
</reference>
<gene>
    <name evidence="2" type="ORF">H8K27_00650</name>
</gene>
<accession>A0ABR6YI96</accession>
<dbReference type="PIRSF" id="PIRSF030561">
    <property type="entry name" value="UCP030561"/>
    <property type="match status" value="1"/>
</dbReference>
<dbReference type="Gene3D" id="3.10.450.50">
    <property type="match status" value="1"/>
</dbReference>
<name>A0ABR6YI96_9BURK</name>
<dbReference type="RefSeq" id="WP_186861315.1">
    <property type="nucleotide sequence ID" value="NZ_JACOGC010000001.1"/>
</dbReference>
<keyword evidence="3" id="KW-1185">Reference proteome</keyword>
<evidence type="ECO:0000313" key="3">
    <source>
        <dbReference type="Proteomes" id="UP000613113"/>
    </source>
</evidence>
<comment type="caution">
    <text evidence="2">The sequence shown here is derived from an EMBL/GenBank/DDBJ whole genome shotgun (WGS) entry which is preliminary data.</text>
</comment>
<evidence type="ECO:0000313" key="2">
    <source>
        <dbReference type="EMBL" id="MBC3883631.1"/>
    </source>
</evidence>
<organism evidence="2 3">
    <name type="scientific">Undibacterium griseum</name>
    <dbReference type="NCBI Taxonomy" id="2762295"/>
    <lineage>
        <taxon>Bacteria</taxon>
        <taxon>Pseudomonadati</taxon>
        <taxon>Pseudomonadota</taxon>
        <taxon>Betaproteobacteria</taxon>
        <taxon>Burkholderiales</taxon>
        <taxon>Oxalobacteraceae</taxon>
        <taxon>Undibacterium</taxon>
    </lineage>
</organism>
<sequence>MESLMRSPGETVACQLDAYNAKQLERFISCWAEDAEYYAHPATLLAKGRAAIRERHRQRFLEPDLHGQLISRVVLGQQVIDHEIVIRNFPEGKGHVEVVCIYQVEDGLIARAWFLMDAPVLASP</sequence>
<dbReference type="InterPro" id="IPR008317">
    <property type="entry name" value="UCP030561"/>
</dbReference>
<dbReference type="InterPro" id="IPR032710">
    <property type="entry name" value="NTF2-like_dom_sf"/>
</dbReference>
<feature type="domain" description="SnoaL-like" evidence="1">
    <location>
        <begin position="16"/>
        <end position="111"/>
    </location>
</feature>
<dbReference type="SUPFAM" id="SSF54427">
    <property type="entry name" value="NTF2-like"/>
    <property type="match status" value="1"/>
</dbReference>
<proteinExistence type="predicted"/>
<protein>
    <submittedName>
        <fullName evidence="2">Nuclear transport factor 2 family protein</fullName>
    </submittedName>
</protein>
<dbReference type="Pfam" id="PF12680">
    <property type="entry name" value="SnoaL_2"/>
    <property type="match status" value="1"/>
</dbReference>
<dbReference type="EMBL" id="JACOGC010000001">
    <property type="protein sequence ID" value="MBC3883631.1"/>
    <property type="molecule type" value="Genomic_DNA"/>
</dbReference>
<evidence type="ECO:0000259" key="1">
    <source>
        <dbReference type="Pfam" id="PF12680"/>
    </source>
</evidence>
<dbReference type="InterPro" id="IPR037401">
    <property type="entry name" value="SnoaL-like"/>
</dbReference>
<dbReference type="Proteomes" id="UP000613113">
    <property type="component" value="Unassembled WGS sequence"/>
</dbReference>